<evidence type="ECO:0000313" key="1">
    <source>
        <dbReference type="EMBL" id="KKM13805.1"/>
    </source>
</evidence>
<comment type="caution">
    <text evidence="1">The sequence shown here is derived from an EMBL/GenBank/DDBJ whole genome shotgun (WGS) entry which is preliminary data.</text>
</comment>
<gene>
    <name evidence="1" type="ORF">LCGC14_1712520</name>
</gene>
<protein>
    <submittedName>
        <fullName evidence="1">Uncharacterized protein</fullName>
    </submittedName>
</protein>
<reference evidence="1" key="1">
    <citation type="journal article" date="2015" name="Nature">
        <title>Complex archaea that bridge the gap between prokaryotes and eukaryotes.</title>
        <authorList>
            <person name="Spang A."/>
            <person name="Saw J.H."/>
            <person name="Jorgensen S.L."/>
            <person name="Zaremba-Niedzwiedzka K."/>
            <person name="Martijn J."/>
            <person name="Lind A.E."/>
            <person name="van Eijk R."/>
            <person name="Schleper C."/>
            <person name="Guy L."/>
            <person name="Ettema T.J."/>
        </authorList>
    </citation>
    <scope>NUCLEOTIDE SEQUENCE</scope>
</reference>
<dbReference type="AlphaFoldDB" id="A0A0F9KET8"/>
<proteinExistence type="predicted"/>
<feature type="non-terminal residue" evidence="1">
    <location>
        <position position="287"/>
    </location>
</feature>
<name>A0A0F9KET8_9ZZZZ</name>
<sequence>MGKSGGGSGAGANSWPVHMSNIHHQWLDNWDDDDASRPWADDIYPNVAETMANAMTAVGGNPFTGAVAYSPDLDLSNSQDAIDDFNADLAAGWTSFLTSSMAGIDATIASPVVFEGMENVVSDRVRREQNKGLALFNARALDIGAIQTSTYAMALVMQEQDARDRVYEFITAQEERILVARHNLLAQLGVMRMDGARAVADQQGRQTQLQIVSKSEEQGVNQQWENAEATWDLDLFQYGNNVLASMSGGTTGAKDQTQTGLQKALSSVMMGASTSLALGAAGVGATT</sequence>
<accession>A0A0F9KET8</accession>
<organism evidence="1">
    <name type="scientific">marine sediment metagenome</name>
    <dbReference type="NCBI Taxonomy" id="412755"/>
    <lineage>
        <taxon>unclassified sequences</taxon>
        <taxon>metagenomes</taxon>
        <taxon>ecological metagenomes</taxon>
    </lineage>
</organism>
<dbReference type="EMBL" id="LAZR01015295">
    <property type="protein sequence ID" value="KKM13805.1"/>
    <property type="molecule type" value="Genomic_DNA"/>
</dbReference>